<evidence type="ECO:0000256" key="7">
    <source>
        <dbReference type="ARBA" id="ARBA00023211"/>
    </source>
</evidence>
<dbReference type="AlphaFoldDB" id="A0A834VDZ6"/>
<dbReference type="InterPro" id="IPR000086">
    <property type="entry name" value="NUDIX_hydrolase_dom"/>
</dbReference>
<dbReference type="PROSITE" id="PS51462">
    <property type="entry name" value="NUDIX"/>
    <property type="match status" value="1"/>
</dbReference>
<evidence type="ECO:0000313" key="9">
    <source>
        <dbReference type="EMBL" id="KAF7491609.1"/>
    </source>
</evidence>
<reference evidence="9" key="2">
    <citation type="submission" date="2020-01" db="EMBL/GenBank/DDBJ databases">
        <authorList>
            <person name="Korhonen P.K.K."/>
            <person name="Guangxu M.G."/>
            <person name="Wang T.W."/>
            <person name="Stroehlein A.J.S."/>
            <person name="Young N.D."/>
            <person name="Ang C.-S.A."/>
            <person name="Fernando D.W.F."/>
            <person name="Lu H.L."/>
            <person name="Taylor S.T."/>
            <person name="Ehtesham M.E.M."/>
            <person name="Najaraj S.H.N."/>
            <person name="Harsha G.H.G."/>
            <person name="Madugundu A.M."/>
            <person name="Renuse S.R."/>
            <person name="Holt D.H."/>
            <person name="Pandey A.P."/>
            <person name="Papenfuss A.P."/>
            <person name="Gasser R.B.G."/>
            <person name="Fischer K.F."/>
        </authorList>
    </citation>
    <scope>NUCLEOTIDE SEQUENCE</scope>
    <source>
        <strain evidence="9">SSS_KF_BRIS2020</strain>
    </source>
</reference>
<keyword evidence="4" id="KW-0479">Metal-binding</keyword>
<comment type="similarity">
    <text evidence="3">Belongs to the Nudix hydrolase family.</text>
</comment>
<dbReference type="Proteomes" id="UP000070412">
    <property type="component" value="Unassembled WGS sequence"/>
</dbReference>
<gene>
    <name evidence="9" type="ORF">SSS_8443</name>
</gene>
<dbReference type="InterPro" id="IPR015797">
    <property type="entry name" value="NUDIX_hydrolase-like_dom_sf"/>
</dbReference>
<dbReference type="InterPro" id="IPR039121">
    <property type="entry name" value="NUDT19"/>
</dbReference>
<evidence type="ECO:0000256" key="6">
    <source>
        <dbReference type="ARBA" id="ARBA00022842"/>
    </source>
</evidence>
<dbReference type="CDD" id="cd18870">
    <property type="entry name" value="NUDIX_AcylCoAdiphos_Nudt19"/>
    <property type="match status" value="1"/>
</dbReference>
<evidence type="ECO:0000256" key="3">
    <source>
        <dbReference type="ARBA" id="ARBA00005582"/>
    </source>
</evidence>
<reference evidence="11" key="1">
    <citation type="journal article" date="2020" name="PLoS Negl. Trop. Dis.">
        <title>High-quality nuclear genome for Sarcoptes scabiei-A critical resource for a neglected parasite.</title>
        <authorList>
            <person name="Korhonen P.K."/>
            <person name="Gasser R.B."/>
            <person name="Ma G."/>
            <person name="Wang T."/>
            <person name="Stroehlein A.J."/>
            <person name="Young N.D."/>
            <person name="Ang C.S."/>
            <person name="Fernando D.D."/>
            <person name="Lu H.C."/>
            <person name="Taylor S."/>
            <person name="Reynolds S.L."/>
            <person name="Mofiz E."/>
            <person name="Najaraj S.H."/>
            <person name="Gowda H."/>
            <person name="Madugundu A."/>
            <person name="Renuse S."/>
            <person name="Holt D."/>
            <person name="Pandey A."/>
            <person name="Papenfuss A.T."/>
            <person name="Fischer K."/>
        </authorList>
    </citation>
    <scope>NUCLEOTIDE SEQUENCE [LARGE SCALE GENOMIC DNA]</scope>
</reference>
<evidence type="ECO:0000256" key="2">
    <source>
        <dbReference type="ARBA" id="ARBA00001946"/>
    </source>
</evidence>
<dbReference type="GO" id="GO:0005739">
    <property type="term" value="C:mitochondrion"/>
    <property type="evidence" value="ECO:0007669"/>
    <property type="project" value="TreeGrafter"/>
</dbReference>
<name>A0A834VDZ6_SARSC</name>
<organism evidence="9">
    <name type="scientific">Sarcoptes scabiei</name>
    <name type="common">Itch mite</name>
    <name type="synonym">Acarus scabiei</name>
    <dbReference type="NCBI Taxonomy" id="52283"/>
    <lineage>
        <taxon>Eukaryota</taxon>
        <taxon>Metazoa</taxon>
        <taxon>Ecdysozoa</taxon>
        <taxon>Arthropoda</taxon>
        <taxon>Chelicerata</taxon>
        <taxon>Arachnida</taxon>
        <taxon>Acari</taxon>
        <taxon>Acariformes</taxon>
        <taxon>Sarcoptiformes</taxon>
        <taxon>Astigmata</taxon>
        <taxon>Psoroptidia</taxon>
        <taxon>Sarcoptoidea</taxon>
        <taxon>Sarcoptidae</taxon>
        <taxon>Sarcoptinae</taxon>
        <taxon>Sarcoptes</taxon>
    </lineage>
</organism>
<evidence type="ECO:0000256" key="1">
    <source>
        <dbReference type="ARBA" id="ARBA00001936"/>
    </source>
</evidence>
<protein>
    <submittedName>
        <fullName evidence="9">Nucleoside diphosphate-linked moiety X motif 19</fullName>
    </submittedName>
</protein>
<dbReference type="EnsemblMetazoa" id="SSS_8443s_mrna">
    <property type="protein sequence ID" value="KAF7491609.1"/>
    <property type="gene ID" value="SSS_8443"/>
</dbReference>
<reference evidence="10" key="3">
    <citation type="submission" date="2022-06" db="UniProtKB">
        <authorList>
            <consortium name="EnsemblMetazoa"/>
        </authorList>
    </citation>
    <scope>IDENTIFICATION</scope>
</reference>
<dbReference type="SUPFAM" id="SSF55811">
    <property type="entry name" value="Nudix"/>
    <property type="match status" value="1"/>
</dbReference>
<dbReference type="PANTHER" id="PTHR12318">
    <property type="entry name" value="TESTOSTERONE-REGULATED PROTEIN RP2"/>
    <property type="match status" value="1"/>
</dbReference>
<comment type="cofactor">
    <cofactor evidence="1">
        <name>Mn(2+)</name>
        <dbReference type="ChEBI" id="CHEBI:29035"/>
    </cofactor>
</comment>
<dbReference type="OrthoDB" id="1695362at2759"/>
<comment type="cofactor">
    <cofactor evidence="2">
        <name>Mg(2+)</name>
        <dbReference type="ChEBI" id="CHEBI:18420"/>
    </cofactor>
</comment>
<keyword evidence="6" id="KW-0460">Magnesium</keyword>
<evidence type="ECO:0000259" key="8">
    <source>
        <dbReference type="PROSITE" id="PS51462"/>
    </source>
</evidence>
<dbReference type="GO" id="GO:0046872">
    <property type="term" value="F:metal ion binding"/>
    <property type="evidence" value="ECO:0007669"/>
    <property type="project" value="UniProtKB-KW"/>
</dbReference>
<dbReference type="GO" id="GO:0016818">
    <property type="term" value="F:hydrolase activity, acting on acid anhydrides, in phosphorus-containing anhydrides"/>
    <property type="evidence" value="ECO:0007669"/>
    <property type="project" value="InterPro"/>
</dbReference>
<dbReference type="PANTHER" id="PTHR12318:SF0">
    <property type="entry name" value="ACYL-COENZYME A DIPHOSPHATASE NUDT19"/>
    <property type="match status" value="1"/>
</dbReference>
<evidence type="ECO:0000313" key="11">
    <source>
        <dbReference type="Proteomes" id="UP000070412"/>
    </source>
</evidence>
<sequence>MPWRALIVKLFANNPFRARKHSLLIGTLLMKEKQNFLVSARKFSNLARRSEIAMPYPKSLEIQPSIAEPKKIWKEAASLLILAYNDTNNSNESNQSQQTKSEFDYKLLMVKRSSKSSFFASAYVFPGGQIETSDFDYKWYNLFEKCGIDQTKLDLISTDVIGPRPPIVSKPLIFNHEKSLASQCLNTDIALRISAIRETFEEAGILLLTDPKKSNLSSFQTLSLEEISNFDLVGWQEKVRRNSSQFYELCNFLNMVPDVWNLYEWSNWLTPVNIGHKRFDTIFYICCFNRIPSVFVDNAEVIEPIWCDPNQVLAEHQSEQVFLAPPQVYELSRILNFRNLEPFQKFIKARQVLGTQRWMPIINTYDDGAISLLPGDELYPEQPELITSNSISEIDGSVHEINKQAKIMNRLELQGIRCRTLCNIEPGCGQLRPINYPLNDNNVDFSTKANL</sequence>
<keyword evidence="7" id="KW-0464">Manganese</keyword>
<dbReference type="Gene3D" id="3.90.79.10">
    <property type="entry name" value="Nucleoside Triphosphate Pyrophosphohydrolase"/>
    <property type="match status" value="1"/>
</dbReference>
<evidence type="ECO:0000256" key="4">
    <source>
        <dbReference type="ARBA" id="ARBA00022723"/>
    </source>
</evidence>
<dbReference type="EMBL" id="WVUK01000058">
    <property type="protein sequence ID" value="KAF7491609.1"/>
    <property type="molecule type" value="Genomic_DNA"/>
</dbReference>
<evidence type="ECO:0000256" key="5">
    <source>
        <dbReference type="ARBA" id="ARBA00022801"/>
    </source>
</evidence>
<evidence type="ECO:0000313" key="10">
    <source>
        <dbReference type="EnsemblMetazoa" id="KAF7491609.1"/>
    </source>
</evidence>
<proteinExistence type="inferred from homology"/>
<keyword evidence="5" id="KW-0378">Hydrolase</keyword>
<accession>A0A834VDZ6</accession>
<keyword evidence="11" id="KW-1185">Reference proteome</keyword>
<feature type="domain" description="Nudix hydrolase" evidence="8">
    <location>
        <begin position="72"/>
        <end position="329"/>
    </location>
</feature>